<dbReference type="Proteomes" id="UP000790709">
    <property type="component" value="Unassembled WGS sequence"/>
</dbReference>
<evidence type="ECO:0000313" key="2">
    <source>
        <dbReference type="Proteomes" id="UP000790709"/>
    </source>
</evidence>
<dbReference type="EMBL" id="MU266726">
    <property type="protein sequence ID" value="KAH7918851.1"/>
    <property type="molecule type" value="Genomic_DNA"/>
</dbReference>
<protein>
    <submittedName>
        <fullName evidence="1">Uncharacterized protein</fullName>
    </submittedName>
</protein>
<organism evidence="1 2">
    <name type="scientific">Leucogyrophana mollusca</name>
    <dbReference type="NCBI Taxonomy" id="85980"/>
    <lineage>
        <taxon>Eukaryota</taxon>
        <taxon>Fungi</taxon>
        <taxon>Dikarya</taxon>
        <taxon>Basidiomycota</taxon>
        <taxon>Agaricomycotina</taxon>
        <taxon>Agaricomycetes</taxon>
        <taxon>Agaricomycetidae</taxon>
        <taxon>Boletales</taxon>
        <taxon>Boletales incertae sedis</taxon>
        <taxon>Leucogyrophana</taxon>
    </lineage>
</organism>
<evidence type="ECO:0000313" key="1">
    <source>
        <dbReference type="EMBL" id="KAH7918851.1"/>
    </source>
</evidence>
<gene>
    <name evidence="1" type="ORF">BV22DRAFT_966311</name>
</gene>
<keyword evidence="2" id="KW-1185">Reference proteome</keyword>
<name>A0ACB8AZJ9_9AGAM</name>
<proteinExistence type="predicted"/>
<comment type="caution">
    <text evidence="1">The sequence shown here is derived from an EMBL/GenBank/DDBJ whole genome shotgun (WGS) entry which is preliminary data.</text>
</comment>
<reference evidence="1" key="1">
    <citation type="journal article" date="2021" name="New Phytol.">
        <title>Evolutionary innovations through gain and loss of genes in the ectomycorrhizal Boletales.</title>
        <authorList>
            <person name="Wu G."/>
            <person name="Miyauchi S."/>
            <person name="Morin E."/>
            <person name="Kuo A."/>
            <person name="Drula E."/>
            <person name="Varga T."/>
            <person name="Kohler A."/>
            <person name="Feng B."/>
            <person name="Cao Y."/>
            <person name="Lipzen A."/>
            <person name="Daum C."/>
            <person name="Hundley H."/>
            <person name="Pangilinan J."/>
            <person name="Johnson J."/>
            <person name="Barry K."/>
            <person name="LaButti K."/>
            <person name="Ng V."/>
            <person name="Ahrendt S."/>
            <person name="Min B."/>
            <person name="Choi I.G."/>
            <person name="Park H."/>
            <person name="Plett J.M."/>
            <person name="Magnuson J."/>
            <person name="Spatafora J.W."/>
            <person name="Nagy L.G."/>
            <person name="Henrissat B."/>
            <person name="Grigoriev I.V."/>
            <person name="Yang Z.L."/>
            <person name="Xu J."/>
            <person name="Martin F.M."/>
        </authorList>
    </citation>
    <scope>NUCLEOTIDE SEQUENCE</scope>
    <source>
        <strain evidence="1">KUC20120723A-06</strain>
    </source>
</reference>
<sequence length="153" mass="17126">VLFLTRHKDFTVSVNSMHMSFYHSQNTPLFTASINKNSAAHLEGSTVANCESAAENMKKHFTSVNAVAPSDYDLWHRHFGYSGKQALKKLPKLVKGGPSNIMLPSENKPREGCEFRKLHHLPFPPSSSCATKLLELIHADLNEFPNLSIDSYK</sequence>
<feature type="non-terminal residue" evidence="1">
    <location>
        <position position="153"/>
    </location>
</feature>
<accession>A0ACB8AZJ9</accession>
<feature type="non-terminal residue" evidence="1">
    <location>
        <position position="1"/>
    </location>
</feature>